<accession>A0A1I7ZHW7</accession>
<feature type="compositionally biased region" description="Gly residues" evidence="1">
    <location>
        <begin position="20"/>
        <end position="31"/>
    </location>
</feature>
<sequence>MGIQGEIAAHDAMRTAAHAGGHGGQASGSGGREADLEMAVGLHQRGQERCMLGVRLEQVPAQAIDQQQA</sequence>
<proteinExistence type="predicted"/>
<dbReference type="Proteomes" id="UP000095287">
    <property type="component" value="Unplaced"/>
</dbReference>
<protein>
    <submittedName>
        <fullName evidence="3">Transcriptional regulator</fullName>
    </submittedName>
</protein>
<dbReference type="WBParaSite" id="L893_g26478.t1">
    <property type="protein sequence ID" value="L893_g26478.t1"/>
    <property type="gene ID" value="L893_g26478"/>
</dbReference>
<evidence type="ECO:0000313" key="2">
    <source>
        <dbReference type="Proteomes" id="UP000095287"/>
    </source>
</evidence>
<feature type="region of interest" description="Disordered" evidence="1">
    <location>
        <begin position="1"/>
        <end position="33"/>
    </location>
</feature>
<organism evidence="2 3">
    <name type="scientific">Steinernema glaseri</name>
    <dbReference type="NCBI Taxonomy" id="37863"/>
    <lineage>
        <taxon>Eukaryota</taxon>
        <taxon>Metazoa</taxon>
        <taxon>Ecdysozoa</taxon>
        <taxon>Nematoda</taxon>
        <taxon>Chromadorea</taxon>
        <taxon>Rhabditida</taxon>
        <taxon>Tylenchina</taxon>
        <taxon>Panagrolaimomorpha</taxon>
        <taxon>Strongyloidoidea</taxon>
        <taxon>Steinernematidae</taxon>
        <taxon>Steinernema</taxon>
    </lineage>
</organism>
<name>A0A1I7ZHW7_9BILA</name>
<evidence type="ECO:0000256" key="1">
    <source>
        <dbReference type="SAM" id="MobiDB-lite"/>
    </source>
</evidence>
<keyword evidence="2" id="KW-1185">Reference proteome</keyword>
<evidence type="ECO:0000313" key="3">
    <source>
        <dbReference type="WBParaSite" id="L893_g26478.t1"/>
    </source>
</evidence>
<reference evidence="3" key="1">
    <citation type="submission" date="2016-11" db="UniProtKB">
        <authorList>
            <consortium name="WormBaseParasite"/>
        </authorList>
    </citation>
    <scope>IDENTIFICATION</scope>
</reference>
<dbReference type="AlphaFoldDB" id="A0A1I7ZHW7"/>